<dbReference type="Proteomes" id="UP001151699">
    <property type="component" value="Chromosome B"/>
</dbReference>
<dbReference type="AlphaFoldDB" id="A0A9Q0N2E8"/>
<reference evidence="2" key="1">
    <citation type="submission" date="2022-07" db="EMBL/GenBank/DDBJ databases">
        <authorList>
            <person name="Trinca V."/>
            <person name="Uliana J.V.C."/>
            <person name="Torres T.T."/>
            <person name="Ward R.J."/>
            <person name="Monesi N."/>
        </authorList>
    </citation>
    <scope>NUCLEOTIDE SEQUENCE</scope>
    <source>
        <strain evidence="2">HSMRA1968</strain>
        <tissue evidence="2">Whole embryos</tissue>
    </source>
</reference>
<feature type="signal peptide" evidence="1">
    <location>
        <begin position="1"/>
        <end position="18"/>
    </location>
</feature>
<sequence>MIYMVFLMLVCQVQYICAYERYPYEYFYPENEFIEEERPVESDGNSLADYWKVFKETFQKSYSDLNKPYVIEREVPVYIPVDRVRTVVKHHPVFIKPDRIIIRRWRPNHNRY</sequence>
<keyword evidence="1" id="KW-0732">Signal</keyword>
<evidence type="ECO:0000313" key="3">
    <source>
        <dbReference type="Proteomes" id="UP001151699"/>
    </source>
</evidence>
<protein>
    <submittedName>
        <fullName evidence="2">Uncharacterized protein</fullName>
    </submittedName>
</protein>
<keyword evidence="3" id="KW-1185">Reference proteome</keyword>
<feature type="chain" id="PRO_5040507009" evidence="1">
    <location>
        <begin position="19"/>
        <end position="112"/>
    </location>
</feature>
<organism evidence="2 3">
    <name type="scientific">Pseudolycoriella hygida</name>
    <dbReference type="NCBI Taxonomy" id="35572"/>
    <lineage>
        <taxon>Eukaryota</taxon>
        <taxon>Metazoa</taxon>
        <taxon>Ecdysozoa</taxon>
        <taxon>Arthropoda</taxon>
        <taxon>Hexapoda</taxon>
        <taxon>Insecta</taxon>
        <taxon>Pterygota</taxon>
        <taxon>Neoptera</taxon>
        <taxon>Endopterygota</taxon>
        <taxon>Diptera</taxon>
        <taxon>Nematocera</taxon>
        <taxon>Sciaroidea</taxon>
        <taxon>Sciaridae</taxon>
        <taxon>Pseudolycoriella</taxon>
    </lineage>
</organism>
<comment type="caution">
    <text evidence="2">The sequence shown here is derived from an EMBL/GenBank/DDBJ whole genome shotgun (WGS) entry which is preliminary data.</text>
</comment>
<accession>A0A9Q0N2E8</accession>
<dbReference type="EMBL" id="WJQU01000002">
    <property type="protein sequence ID" value="KAJ6642121.1"/>
    <property type="molecule type" value="Genomic_DNA"/>
</dbReference>
<evidence type="ECO:0000313" key="2">
    <source>
        <dbReference type="EMBL" id="KAJ6642121.1"/>
    </source>
</evidence>
<name>A0A9Q0N2E8_9DIPT</name>
<evidence type="ECO:0000256" key="1">
    <source>
        <dbReference type="SAM" id="SignalP"/>
    </source>
</evidence>
<proteinExistence type="predicted"/>
<gene>
    <name evidence="2" type="ORF">Bhyg_07067</name>
</gene>